<dbReference type="Gramene" id="Zm00001eb038110_T003">
    <property type="protein sequence ID" value="Zm00001eb038110_P003"/>
    <property type="gene ID" value="Zm00001eb038110"/>
</dbReference>
<dbReference type="AlphaFoldDB" id="A0A804LUS6"/>
<reference evidence="2" key="3">
    <citation type="submission" date="2021-05" db="UniProtKB">
        <authorList>
            <consortium name="EnsemblPlants"/>
        </authorList>
    </citation>
    <scope>IDENTIFICATION</scope>
    <source>
        <strain evidence="2">cv. B73</strain>
    </source>
</reference>
<dbReference type="Proteomes" id="UP000007305">
    <property type="component" value="Chromosome 1"/>
</dbReference>
<dbReference type="InterPro" id="IPR016040">
    <property type="entry name" value="NAD(P)-bd_dom"/>
</dbReference>
<name>A0A804LUS6_MAIZE</name>
<keyword evidence="4" id="KW-1267">Proteomics identification</keyword>
<dbReference type="PANTHER" id="PTHR15020:SF11">
    <property type="entry name" value="OS06G0360300 PROTEIN"/>
    <property type="match status" value="1"/>
</dbReference>
<dbReference type="InterPro" id="IPR036291">
    <property type="entry name" value="NAD(P)-bd_dom_sf"/>
</dbReference>
<dbReference type="PANTHER" id="PTHR15020">
    <property type="entry name" value="FLAVIN REDUCTASE-RELATED"/>
    <property type="match status" value="1"/>
</dbReference>
<reference evidence="3" key="1">
    <citation type="submission" date="2015-12" db="EMBL/GenBank/DDBJ databases">
        <title>Update maize B73 reference genome by single molecule sequencing technologies.</title>
        <authorList>
            <consortium name="Maize Genome Sequencing Project"/>
            <person name="Ware D."/>
        </authorList>
    </citation>
    <scope>NUCLEOTIDE SEQUENCE [LARGE SCALE GENOMIC DNA]</scope>
    <source>
        <strain evidence="3">cv. B73</strain>
    </source>
</reference>
<gene>
    <name evidence="2" type="primary">LOC100285154</name>
</gene>
<keyword evidence="3" id="KW-1185">Reference proteome</keyword>
<feature type="domain" description="NAD(P)-binding" evidence="1">
    <location>
        <begin position="57"/>
        <end position="251"/>
    </location>
</feature>
<dbReference type="CDD" id="cd05243">
    <property type="entry name" value="SDR_a5"/>
    <property type="match status" value="1"/>
</dbReference>
<dbReference type="Pfam" id="PF13460">
    <property type="entry name" value="NAD_binding_10"/>
    <property type="match status" value="1"/>
</dbReference>
<sequence>MASAVCGVTARAHLPSAVPAAARKLFFRCRAASTMNEASASSPDAEEKKTTTVFVAGSTGRTGKLVVEKLLAKGFGVVAGTTDVSRARGSLPQDPNLQLVRADVTEGVDKLVEAVRGVDAVVCATGFRRSFDPFAPWKVDNFGTVNLVEACRKAGVARFVLVSSILVNGAAMGQLLNPAYIVLNLLGLTLVAKLQAENHIRKSGIDYTIVRPGGLTDQPPTGNIVMEPEDTLYSGSISRSQVAEVAVEALVCPESSYKVVEIIARTDAPNRSLKDIINRLFYDYGGKKSKI</sequence>
<dbReference type="InParanoid" id="A0A804LUS6"/>
<accession>A0A804LUS6</accession>
<organism evidence="2 3">
    <name type="scientific">Zea mays</name>
    <name type="common">Maize</name>
    <dbReference type="NCBI Taxonomy" id="4577"/>
    <lineage>
        <taxon>Eukaryota</taxon>
        <taxon>Viridiplantae</taxon>
        <taxon>Streptophyta</taxon>
        <taxon>Embryophyta</taxon>
        <taxon>Tracheophyta</taxon>
        <taxon>Spermatophyta</taxon>
        <taxon>Magnoliopsida</taxon>
        <taxon>Liliopsida</taxon>
        <taxon>Poales</taxon>
        <taxon>Poaceae</taxon>
        <taxon>PACMAD clade</taxon>
        <taxon>Panicoideae</taxon>
        <taxon>Andropogonodae</taxon>
        <taxon>Andropogoneae</taxon>
        <taxon>Tripsacinae</taxon>
        <taxon>Zea</taxon>
    </lineage>
</organism>
<dbReference type="EnsemblPlants" id="Zm00001eb038110_T003">
    <property type="protein sequence ID" value="Zm00001eb038110_P003"/>
    <property type="gene ID" value="Zm00001eb038110"/>
</dbReference>
<dbReference type="Gene3D" id="3.40.50.720">
    <property type="entry name" value="NAD(P)-binding Rossmann-like Domain"/>
    <property type="match status" value="1"/>
</dbReference>
<dbReference type="SUPFAM" id="SSF51735">
    <property type="entry name" value="NAD(P)-binding Rossmann-fold domains"/>
    <property type="match status" value="1"/>
</dbReference>
<evidence type="ECO:0000259" key="1">
    <source>
        <dbReference type="Pfam" id="PF13460"/>
    </source>
</evidence>
<evidence type="ECO:0000313" key="3">
    <source>
        <dbReference type="Proteomes" id="UP000007305"/>
    </source>
</evidence>
<proteinExistence type="evidence at protein level"/>
<dbReference type="FunCoup" id="A0A804LUS6">
    <property type="interactions" value="955"/>
</dbReference>
<evidence type="ECO:0007829" key="4">
    <source>
        <dbReference type="PeptideAtlas" id="A0A804LUS6"/>
    </source>
</evidence>
<protein>
    <recommendedName>
        <fullName evidence="1">NAD(P)-binding domain-containing protein</fullName>
    </recommendedName>
</protein>
<evidence type="ECO:0000313" key="2">
    <source>
        <dbReference type="EnsemblPlants" id="Zm00001eb038110_P003"/>
    </source>
</evidence>
<reference evidence="2" key="2">
    <citation type="submission" date="2019-07" db="EMBL/GenBank/DDBJ databases">
        <authorList>
            <person name="Seetharam A."/>
            <person name="Woodhouse M."/>
            <person name="Cannon E."/>
        </authorList>
    </citation>
    <scope>NUCLEOTIDE SEQUENCE [LARGE SCALE GENOMIC DNA]</scope>
    <source>
        <strain evidence="2">cv. B73</strain>
    </source>
</reference>